<dbReference type="InterPro" id="IPR036291">
    <property type="entry name" value="NAD(P)-bd_dom_sf"/>
</dbReference>
<dbReference type="Proteomes" id="UP000283255">
    <property type="component" value="Unassembled WGS sequence"/>
</dbReference>
<protein>
    <recommendedName>
        <fullName evidence="8">Dihydromonapterin reductase</fullName>
        <ecNumber evidence="1">1.5.1.3</ecNumber>
        <ecNumber evidence="7">1.5.1.50</ecNumber>
    </recommendedName>
    <alternativeName>
        <fullName evidence="9">Dihydrofolate reductase</fullName>
    </alternativeName>
</protein>
<evidence type="ECO:0000256" key="4">
    <source>
        <dbReference type="ARBA" id="ARBA00023002"/>
    </source>
</evidence>
<evidence type="ECO:0000313" key="12">
    <source>
        <dbReference type="EMBL" id="RJG47470.1"/>
    </source>
</evidence>
<comment type="function">
    <text evidence="5">Catalyzes the reduction of dihydromonapterin to tetrahydromonapterin. Also has lower activity with dihydrofolate.</text>
</comment>
<evidence type="ECO:0000256" key="7">
    <source>
        <dbReference type="ARBA" id="ARBA00039145"/>
    </source>
</evidence>
<gene>
    <name evidence="12" type="ORF">D1Z90_11195</name>
</gene>
<dbReference type="EC" id="1.5.1.50" evidence="7"/>
<name>A0A418YEA9_9GAMM</name>
<evidence type="ECO:0000313" key="13">
    <source>
        <dbReference type="Proteomes" id="UP000283255"/>
    </source>
</evidence>
<evidence type="ECO:0000256" key="10">
    <source>
        <dbReference type="ARBA" id="ARBA00048873"/>
    </source>
</evidence>
<evidence type="ECO:0000256" key="2">
    <source>
        <dbReference type="ARBA" id="ARBA00022563"/>
    </source>
</evidence>
<dbReference type="AlphaFoldDB" id="A0A418YEA9"/>
<sequence length="236" mass="25383">MVETIVITGGAQRVGLAMARALQQQGYQVVISYRTERAGVAELQNLGVDCVAADFSEPAGVSAFSDYVLSRYSELRALIHNASEWAPEQPDCIDPSLVPRMMQIHVNTPYQLNLALTPLLQAQPGGADIIHMTDYITQVGSSKHIAYAASKAALANLTLSFAAKLAPHIKVNSIAPALLMFNQGDDDAYKQKTLRKTLMGIEPGPTDVVQAVMYLINACYVTGSTIAVNGGRHLAR</sequence>
<dbReference type="EC" id="1.5.1.3" evidence="1"/>
<dbReference type="SUPFAM" id="SSF51735">
    <property type="entry name" value="NAD(P)-binding Rossmann-fold domains"/>
    <property type="match status" value="1"/>
</dbReference>
<dbReference type="PANTHER" id="PTHR43639:SF6">
    <property type="entry name" value="DIHYDROMONAPTERIN REDUCTASE"/>
    <property type="match status" value="1"/>
</dbReference>
<dbReference type="RefSeq" id="WP_119910850.1">
    <property type="nucleotide sequence ID" value="NZ_QZCH01000013.1"/>
</dbReference>
<dbReference type="InterPro" id="IPR020904">
    <property type="entry name" value="Sc_DH/Rdtase_CS"/>
</dbReference>
<dbReference type="PANTHER" id="PTHR43639">
    <property type="entry name" value="OXIDOREDUCTASE, SHORT-CHAIN DEHYDROGENASE/REDUCTASE FAMILY (AFU_ORTHOLOGUE AFUA_5G02870)"/>
    <property type="match status" value="1"/>
</dbReference>
<dbReference type="GO" id="GO:0004146">
    <property type="term" value="F:dihydrofolate reductase activity"/>
    <property type="evidence" value="ECO:0007669"/>
    <property type="project" value="UniProtKB-EC"/>
</dbReference>
<dbReference type="OrthoDB" id="9793499at2"/>
<dbReference type="PROSITE" id="PS00061">
    <property type="entry name" value="ADH_SHORT"/>
    <property type="match status" value="1"/>
</dbReference>
<evidence type="ECO:0000256" key="9">
    <source>
        <dbReference type="ARBA" id="ARBA00042299"/>
    </source>
</evidence>
<evidence type="ECO:0000256" key="1">
    <source>
        <dbReference type="ARBA" id="ARBA00012856"/>
    </source>
</evidence>
<reference evidence="12 13" key="1">
    <citation type="submission" date="2018-09" db="EMBL/GenBank/DDBJ databases">
        <authorList>
            <person name="Wang F."/>
        </authorList>
    </citation>
    <scope>NUCLEOTIDE SEQUENCE [LARGE SCALE GENOMIC DNA]</scope>
    <source>
        <strain evidence="12 13">PLHSC7-2</strain>
    </source>
</reference>
<dbReference type="NCBIfam" id="NF005066">
    <property type="entry name" value="PRK06483.1"/>
    <property type="match status" value="1"/>
</dbReference>
<comment type="caution">
    <text evidence="12">The sequence shown here is derived from an EMBL/GenBank/DDBJ whole genome shotgun (WGS) entry which is preliminary data.</text>
</comment>
<keyword evidence="2" id="KW-0554">One-carbon metabolism</keyword>
<organism evidence="12 13">
    <name type="scientific">Motilimonas pumila</name>
    <dbReference type="NCBI Taxonomy" id="2303987"/>
    <lineage>
        <taxon>Bacteria</taxon>
        <taxon>Pseudomonadati</taxon>
        <taxon>Pseudomonadota</taxon>
        <taxon>Gammaproteobacteria</taxon>
        <taxon>Alteromonadales</taxon>
        <taxon>Alteromonadales genera incertae sedis</taxon>
        <taxon>Motilimonas</taxon>
    </lineage>
</organism>
<comment type="catalytic activity">
    <reaction evidence="10">
        <text>(6S)-5,6,7,8-tetrahydrofolate + NADP(+) = 7,8-dihydrofolate + NADPH + H(+)</text>
        <dbReference type="Rhea" id="RHEA:15009"/>
        <dbReference type="ChEBI" id="CHEBI:15378"/>
        <dbReference type="ChEBI" id="CHEBI:57451"/>
        <dbReference type="ChEBI" id="CHEBI:57453"/>
        <dbReference type="ChEBI" id="CHEBI:57783"/>
        <dbReference type="ChEBI" id="CHEBI:58349"/>
        <dbReference type="EC" id="1.5.1.3"/>
    </reaction>
</comment>
<comment type="catalytic activity">
    <reaction evidence="11">
        <text>7,8-dihydromonapterin + NADPH + H(+) = 5,6,7,8-tetrahydromonapterin + NADP(+)</text>
        <dbReference type="Rhea" id="RHEA:34847"/>
        <dbReference type="ChEBI" id="CHEBI:15378"/>
        <dbReference type="ChEBI" id="CHEBI:57783"/>
        <dbReference type="ChEBI" id="CHEBI:58349"/>
        <dbReference type="ChEBI" id="CHEBI:71175"/>
        <dbReference type="ChEBI" id="CHEBI:71177"/>
        <dbReference type="EC" id="1.5.1.50"/>
    </reaction>
</comment>
<evidence type="ECO:0000256" key="3">
    <source>
        <dbReference type="ARBA" id="ARBA00022857"/>
    </source>
</evidence>
<evidence type="ECO:0000256" key="6">
    <source>
        <dbReference type="ARBA" id="ARBA00038212"/>
    </source>
</evidence>
<reference evidence="12 13" key="2">
    <citation type="submission" date="2019-01" db="EMBL/GenBank/DDBJ databases">
        <title>Motilimonas pumilus sp. nov., isolated from the gut of sea cucumber (Apostichopus japonicus).</title>
        <authorList>
            <person name="Wang F.-Q."/>
            <person name="Ren L.-H."/>
            <person name="Lin Y.-W."/>
            <person name="Sun G.-H."/>
            <person name="Du Z.-J."/>
            <person name="Zhao J.-X."/>
            <person name="Liu X.-J."/>
            <person name="Liu L.-J."/>
        </authorList>
    </citation>
    <scope>NUCLEOTIDE SEQUENCE [LARGE SCALE GENOMIC DNA]</scope>
    <source>
        <strain evidence="12 13">PLHSC7-2</strain>
    </source>
</reference>
<evidence type="ECO:0000256" key="5">
    <source>
        <dbReference type="ARBA" id="ARBA00037508"/>
    </source>
</evidence>
<dbReference type="PRINTS" id="PR00081">
    <property type="entry name" value="GDHRDH"/>
</dbReference>
<proteinExistence type="inferred from homology"/>
<evidence type="ECO:0000256" key="11">
    <source>
        <dbReference type="ARBA" id="ARBA00049376"/>
    </source>
</evidence>
<comment type="similarity">
    <text evidence="6">Belongs to the short-chain dehydrogenases/reductases (SDR) family. FolM subfamily.</text>
</comment>
<keyword evidence="3" id="KW-0521">NADP</keyword>
<accession>A0A418YEA9</accession>
<dbReference type="Gene3D" id="3.40.50.720">
    <property type="entry name" value="NAD(P)-binding Rossmann-like Domain"/>
    <property type="match status" value="1"/>
</dbReference>
<keyword evidence="4 12" id="KW-0560">Oxidoreductase</keyword>
<keyword evidence="13" id="KW-1185">Reference proteome</keyword>
<dbReference type="Pfam" id="PF13561">
    <property type="entry name" value="adh_short_C2"/>
    <property type="match status" value="1"/>
</dbReference>
<dbReference type="InterPro" id="IPR002347">
    <property type="entry name" value="SDR_fam"/>
</dbReference>
<dbReference type="EMBL" id="QZCH01000013">
    <property type="protein sequence ID" value="RJG47470.1"/>
    <property type="molecule type" value="Genomic_DNA"/>
</dbReference>
<dbReference type="GO" id="GO:0006730">
    <property type="term" value="P:one-carbon metabolic process"/>
    <property type="evidence" value="ECO:0007669"/>
    <property type="project" value="UniProtKB-KW"/>
</dbReference>
<evidence type="ECO:0000256" key="8">
    <source>
        <dbReference type="ARBA" id="ARBA00039631"/>
    </source>
</evidence>